<dbReference type="GO" id="GO:0015295">
    <property type="term" value="F:solute:proton symporter activity"/>
    <property type="evidence" value="ECO:0007669"/>
    <property type="project" value="TreeGrafter"/>
</dbReference>
<feature type="transmembrane region" description="Helical" evidence="8">
    <location>
        <begin position="216"/>
        <end position="235"/>
    </location>
</feature>
<feature type="transmembrane region" description="Helical" evidence="8">
    <location>
        <begin position="241"/>
        <end position="260"/>
    </location>
</feature>
<feature type="transmembrane region" description="Helical" evidence="8">
    <location>
        <begin position="374"/>
        <end position="391"/>
    </location>
</feature>
<feature type="transmembrane region" description="Helical" evidence="8">
    <location>
        <begin position="301"/>
        <end position="320"/>
    </location>
</feature>
<evidence type="ECO:0000256" key="7">
    <source>
        <dbReference type="ARBA" id="ARBA00023136"/>
    </source>
</evidence>
<dbReference type="Pfam" id="PF02652">
    <property type="entry name" value="Lactate_perm"/>
    <property type="match status" value="2"/>
</dbReference>
<feature type="transmembrane region" description="Helical" evidence="8">
    <location>
        <begin position="272"/>
        <end position="289"/>
    </location>
</feature>
<comment type="function">
    <text evidence="8">Uptake of L-lactate across the membrane. Can also transport D-lactate and glycolate.</text>
</comment>
<dbReference type="EMBL" id="JSUH01000005">
    <property type="protein sequence ID" value="KHD97811.1"/>
    <property type="molecule type" value="Genomic_DNA"/>
</dbReference>
<comment type="caution">
    <text evidence="9">The sequence shown here is derived from an EMBL/GenBank/DDBJ whole genome shotgun (WGS) entry which is preliminary data.</text>
</comment>
<keyword evidence="4 8" id="KW-1003">Cell membrane</keyword>
<dbReference type="InterPro" id="IPR003804">
    <property type="entry name" value="Lactate_perm"/>
</dbReference>
<dbReference type="PANTHER" id="PTHR30003">
    <property type="entry name" value="L-LACTATE PERMEASE"/>
    <property type="match status" value="1"/>
</dbReference>
<organism evidence="9 10">
    <name type="scientific">Kocuria rosea subsp. polaris</name>
    <dbReference type="NCBI Taxonomy" id="136273"/>
    <lineage>
        <taxon>Bacteria</taxon>
        <taxon>Bacillati</taxon>
        <taxon>Actinomycetota</taxon>
        <taxon>Actinomycetes</taxon>
        <taxon>Micrococcales</taxon>
        <taxon>Micrococcaceae</taxon>
        <taxon>Kocuria</taxon>
    </lineage>
</organism>
<name>A0A0A6VT67_KOCRO</name>
<evidence type="ECO:0000256" key="1">
    <source>
        <dbReference type="ARBA" id="ARBA00004651"/>
    </source>
</evidence>
<dbReference type="GO" id="GO:0015129">
    <property type="term" value="F:lactate transmembrane transporter activity"/>
    <property type="evidence" value="ECO:0007669"/>
    <property type="project" value="UniProtKB-UniRule"/>
</dbReference>
<keyword evidence="7 8" id="KW-0472">Membrane</keyword>
<reference evidence="9 10" key="1">
    <citation type="journal article" date="2003" name="Int. J. Syst. Evol. Microbiol.">
        <title>Kocuria polaris sp. nov., an orange-pigmented psychrophilic bacterium isolated from an Antarctic cyanobacterial mat sample.</title>
        <authorList>
            <person name="Reddy G.S."/>
            <person name="Prakash J.S."/>
            <person name="Prabahar V."/>
            <person name="Matsumoto G.I."/>
            <person name="Stackebrandt E."/>
            <person name="Shivaji S."/>
        </authorList>
    </citation>
    <scope>NUCLEOTIDE SEQUENCE [LARGE SCALE GENOMIC DNA]</scope>
    <source>
        <strain evidence="9 10">CMS 76or</strain>
    </source>
</reference>
<feature type="transmembrane region" description="Helical" evidence="8">
    <location>
        <begin position="58"/>
        <end position="77"/>
    </location>
</feature>
<protein>
    <recommendedName>
        <fullName evidence="8">L-lactate permease</fullName>
    </recommendedName>
</protein>
<evidence type="ECO:0000256" key="6">
    <source>
        <dbReference type="ARBA" id="ARBA00022989"/>
    </source>
</evidence>
<keyword evidence="6 8" id="KW-1133">Transmembrane helix</keyword>
<feature type="transmembrane region" description="Helical" evidence="8">
    <location>
        <begin position="341"/>
        <end position="368"/>
    </location>
</feature>
<feature type="transmembrane region" description="Helical" evidence="8">
    <location>
        <begin position="467"/>
        <end position="487"/>
    </location>
</feature>
<dbReference type="PANTHER" id="PTHR30003:SF0">
    <property type="entry name" value="GLYCOLATE PERMEASE GLCA-RELATED"/>
    <property type="match status" value="1"/>
</dbReference>
<sequence>MDVLMAALPMVLTLGLLLVPAPPWVAPAAGLVSAVVIGLAWFGTPVAEVSSAFGEGFWILVEVLAIIAGGILLSRVMDRTGAQEKLARWLSDGGGPTVLSALLMVHGVVPFMETVTGFGVSVIIGLPLLLSLGFTPLRAASLSLVALMVGPWGSMGPGTLLGSQIAGVTLHDLGVASGVLNVIAFLGSGAVAAVIAGRGLPTSDARARARPADYGAWIGMGLASGVVLSALVLAANLAFGTAVAGAVATLVMSAGWAGVISRGRMGPVPARALVPYLVLLGGTIIGQLLEGLLPPGEFGAVLGSPALWSITGALVGVVVLSMDREHRRRLPREIRRMWLQVAAPTGLYLVLGSAVSGGGLAEALAAALTGLGQAYLFLVPMVGGLGGYITASGTGANAMFGGTQDAAAHALGMDPLWMMASQNVAAGLACLASPARIELACRIAGPLQQKDTPGPVLTRGALVARTLPFVLVCLVLWGIGNMLWMPVAG</sequence>
<evidence type="ECO:0000256" key="3">
    <source>
        <dbReference type="ARBA" id="ARBA00022448"/>
    </source>
</evidence>
<keyword evidence="3 8" id="KW-0813">Transport</keyword>
<evidence type="ECO:0000256" key="2">
    <source>
        <dbReference type="ARBA" id="ARBA00010100"/>
    </source>
</evidence>
<feature type="transmembrane region" description="Helical" evidence="8">
    <location>
        <begin position="142"/>
        <end position="161"/>
    </location>
</feature>
<dbReference type="OrthoDB" id="9761056at2"/>
<dbReference type="AlphaFoldDB" id="A0A0A6VT67"/>
<evidence type="ECO:0000256" key="5">
    <source>
        <dbReference type="ARBA" id="ARBA00022692"/>
    </source>
</evidence>
<dbReference type="GO" id="GO:0005886">
    <property type="term" value="C:plasma membrane"/>
    <property type="evidence" value="ECO:0007669"/>
    <property type="project" value="UniProtKB-SubCell"/>
</dbReference>
<feature type="transmembrane region" description="Helical" evidence="8">
    <location>
        <begin position="115"/>
        <end position="135"/>
    </location>
</feature>
<evidence type="ECO:0000256" key="4">
    <source>
        <dbReference type="ARBA" id="ARBA00022475"/>
    </source>
</evidence>
<proteinExistence type="inferred from homology"/>
<evidence type="ECO:0000256" key="8">
    <source>
        <dbReference type="RuleBase" id="RU365092"/>
    </source>
</evidence>
<keyword evidence="5 8" id="KW-0812">Transmembrane</keyword>
<comment type="similarity">
    <text evidence="2 8">Belongs to the lactate permease family.</text>
</comment>
<comment type="subcellular location">
    <subcellularLocation>
        <location evidence="1 8">Cell membrane</location>
        <topology evidence="1 8">Multi-pass membrane protein</topology>
    </subcellularLocation>
</comment>
<evidence type="ECO:0000313" key="10">
    <source>
        <dbReference type="Proteomes" id="UP000030466"/>
    </source>
</evidence>
<feature type="transmembrane region" description="Helical" evidence="8">
    <location>
        <begin position="173"/>
        <end position="195"/>
    </location>
</feature>
<evidence type="ECO:0000313" key="9">
    <source>
        <dbReference type="EMBL" id="KHD97811.1"/>
    </source>
</evidence>
<keyword evidence="10" id="KW-1185">Reference proteome</keyword>
<gene>
    <name evidence="9" type="ORF">GY22_06735</name>
</gene>
<dbReference type="Proteomes" id="UP000030466">
    <property type="component" value="Unassembled WGS sequence"/>
</dbReference>
<accession>A0A0A6VT67</accession>